<evidence type="ECO:0000259" key="2">
    <source>
        <dbReference type="Pfam" id="PF09362"/>
    </source>
</evidence>
<protein>
    <recommendedName>
        <fullName evidence="2">DUF1996 domain-containing protein</fullName>
    </recommendedName>
</protein>
<feature type="domain" description="DUF1996" evidence="2">
    <location>
        <begin position="78"/>
        <end position="223"/>
    </location>
</feature>
<accession>A0A1W2TAP1</accession>
<reference evidence="3" key="1">
    <citation type="submission" date="2016-03" db="EMBL/GenBank/DDBJ databases">
        <title>Draft genome sequence of Rosellinia necatrix.</title>
        <authorList>
            <person name="Kanematsu S."/>
        </authorList>
    </citation>
    <scope>NUCLEOTIDE SEQUENCE [LARGE SCALE GENOMIC DNA]</scope>
    <source>
        <strain evidence="3">W97</strain>
    </source>
</reference>
<evidence type="ECO:0000313" key="4">
    <source>
        <dbReference type="Proteomes" id="UP000054516"/>
    </source>
</evidence>
<sequence length="223" mass="24364">MARNAMLAPRCANPPKHDLSTSWEGSLTKAIRSGQPGPPTEPSSTPDHRRRKFDPSPTPPPPLFSDPKPGPADGGTRGQNSFNVTMDPGKDMPAESACTTCQFVEDSSNYWTAVLFFRARNGTYRRVPIVPNVGFDGAEGGMTVYYMQNGLADYQQTSKVTAFRPGFRMIIGDPLTQTAAAANRFRQVTFTCLQDPSTRFPETKNFPGKPCPAGIMANIRFPT</sequence>
<proteinExistence type="predicted"/>
<organism evidence="3">
    <name type="scientific">Rosellinia necatrix</name>
    <name type="common">White root-rot fungus</name>
    <dbReference type="NCBI Taxonomy" id="77044"/>
    <lineage>
        <taxon>Eukaryota</taxon>
        <taxon>Fungi</taxon>
        <taxon>Dikarya</taxon>
        <taxon>Ascomycota</taxon>
        <taxon>Pezizomycotina</taxon>
        <taxon>Sordariomycetes</taxon>
        <taxon>Xylariomycetidae</taxon>
        <taxon>Xylariales</taxon>
        <taxon>Xylariaceae</taxon>
        <taxon>Rosellinia</taxon>
    </lineage>
</organism>
<feature type="compositionally biased region" description="Pro residues" evidence="1">
    <location>
        <begin position="56"/>
        <end position="70"/>
    </location>
</feature>
<name>A0A1W2TAP1_ROSNE</name>
<dbReference type="PANTHER" id="PTHR43662:SF13">
    <property type="entry name" value="DUF1996 DOMAIN-CONTAINING PROTEIN"/>
    <property type="match status" value="1"/>
</dbReference>
<dbReference type="PANTHER" id="PTHR43662">
    <property type="match status" value="1"/>
</dbReference>
<dbReference type="Pfam" id="PF09362">
    <property type="entry name" value="DUF1996"/>
    <property type="match status" value="1"/>
</dbReference>
<dbReference type="Proteomes" id="UP000054516">
    <property type="component" value="Unassembled WGS sequence"/>
</dbReference>
<keyword evidence="4" id="KW-1185">Reference proteome</keyword>
<dbReference type="EMBL" id="DF977484">
    <property type="protein sequence ID" value="GAP82552.2"/>
    <property type="molecule type" value="Genomic_DNA"/>
</dbReference>
<feature type="region of interest" description="Disordered" evidence="1">
    <location>
        <begin position="1"/>
        <end position="89"/>
    </location>
</feature>
<dbReference type="InterPro" id="IPR018535">
    <property type="entry name" value="DUF1996"/>
</dbReference>
<gene>
    <name evidence="3" type="ORF">SAMD00023353_3900780</name>
</gene>
<dbReference type="OMA" id="ANIYFRA"/>
<evidence type="ECO:0000313" key="3">
    <source>
        <dbReference type="EMBL" id="GAP82552.2"/>
    </source>
</evidence>
<evidence type="ECO:0000256" key="1">
    <source>
        <dbReference type="SAM" id="MobiDB-lite"/>
    </source>
</evidence>
<dbReference type="AlphaFoldDB" id="A0A1W2TAP1"/>
<dbReference type="OrthoDB" id="74764at2759"/>